<dbReference type="InterPro" id="IPR026024">
    <property type="entry name" value="Chemotaxis_MeTrfase_CheR"/>
</dbReference>
<feature type="domain" description="CheR-type methyltransferase" evidence="7">
    <location>
        <begin position="4"/>
        <end position="282"/>
    </location>
</feature>
<dbReference type="Gene3D" id="1.10.155.10">
    <property type="entry name" value="Chemotaxis receptor methyltransferase CheR, N-terminal domain"/>
    <property type="match status" value="1"/>
</dbReference>
<feature type="binding site" evidence="6">
    <location>
        <position position="83"/>
    </location>
    <ligand>
        <name>S-adenosyl-L-methionine</name>
        <dbReference type="ChEBI" id="CHEBI:59789"/>
    </ligand>
</feature>
<comment type="catalytic activity">
    <reaction evidence="1 5">
        <text>L-glutamyl-[protein] + S-adenosyl-L-methionine = [protein]-L-glutamate 5-O-methyl ester + S-adenosyl-L-homocysteine</text>
        <dbReference type="Rhea" id="RHEA:24452"/>
        <dbReference type="Rhea" id="RHEA-COMP:10208"/>
        <dbReference type="Rhea" id="RHEA-COMP:10311"/>
        <dbReference type="ChEBI" id="CHEBI:29973"/>
        <dbReference type="ChEBI" id="CHEBI:57856"/>
        <dbReference type="ChEBI" id="CHEBI:59789"/>
        <dbReference type="ChEBI" id="CHEBI:82795"/>
        <dbReference type="EC" id="2.1.1.80"/>
    </reaction>
</comment>
<dbReference type="AlphaFoldDB" id="A0A7W6M7F6"/>
<evidence type="ECO:0000256" key="1">
    <source>
        <dbReference type="ARBA" id="ARBA00001541"/>
    </source>
</evidence>
<feature type="binding site" evidence="6">
    <location>
        <position position="81"/>
    </location>
    <ligand>
        <name>S-adenosyl-L-methionine</name>
        <dbReference type="ChEBI" id="CHEBI:59789"/>
    </ligand>
</feature>
<keyword evidence="4 5" id="KW-0949">S-adenosyl-L-methionine</keyword>
<protein>
    <recommendedName>
        <fullName evidence="5">Chemotaxis protein methyltransferase</fullName>
        <ecNumber evidence="5">2.1.1.80</ecNumber>
    </recommendedName>
</protein>
<reference evidence="8 9" key="1">
    <citation type="submission" date="2020-08" db="EMBL/GenBank/DDBJ databases">
        <title>Genomic Encyclopedia of Type Strains, Phase IV (KMG-IV): sequencing the most valuable type-strain genomes for metagenomic binning, comparative biology and taxonomic classification.</title>
        <authorList>
            <person name="Goeker M."/>
        </authorList>
    </citation>
    <scope>NUCLEOTIDE SEQUENCE [LARGE SCALE GENOMIC DNA]</scope>
    <source>
        <strain evidence="8 9">DSM 101015</strain>
    </source>
</reference>
<dbReference type="Pfam" id="PF03705">
    <property type="entry name" value="CheR_N"/>
    <property type="match status" value="1"/>
</dbReference>
<dbReference type="Pfam" id="PF01739">
    <property type="entry name" value="CheR"/>
    <property type="match status" value="1"/>
</dbReference>
<dbReference type="SUPFAM" id="SSF53335">
    <property type="entry name" value="S-adenosyl-L-methionine-dependent methyltransferases"/>
    <property type="match status" value="1"/>
</dbReference>
<feature type="binding site" evidence="6">
    <location>
        <begin position="208"/>
        <end position="209"/>
    </location>
    <ligand>
        <name>S-adenosyl-L-methionine</name>
        <dbReference type="ChEBI" id="CHEBI:59789"/>
    </ligand>
</feature>
<dbReference type="InterPro" id="IPR050903">
    <property type="entry name" value="Bact_Chemotaxis_MeTrfase"/>
</dbReference>
<evidence type="ECO:0000313" key="8">
    <source>
        <dbReference type="EMBL" id="MBB4173835.1"/>
    </source>
</evidence>
<dbReference type="EC" id="2.1.1.80" evidence="5"/>
<evidence type="ECO:0000313" key="9">
    <source>
        <dbReference type="Proteomes" id="UP000565745"/>
    </source>
</evidence>
<evidence type="ECO:0000256" key="4">
    <source>
        <dbReference type="ARBA" id="ARBA00022691"/>
    </source>
</evidence>
<keyword evidence="3 5" id="KW-0808">Transferase</keyword>
<evidence type="ECO:0000256" key="3">
    <source>
        <dbReference type="ARBA" id="ARBA00022679"/>
    </source>
</evidence>
<dbReference type="Proteomes" id="UP000565745">
    <property type="component" value="Unassembled WGS sequence"/>
</dbReference>
<evidence type="ECO:0000256" key="2">
    <source>
        <dbReference type="ARBA" id="ARBA00022603"/>
    </source>
</evidence>
<dbReference type="RefSeq" id="WP_025057345.1">
    <property type="nucleotide sequence ID" value="NZ_JACIFU010000002.1"/>
</dbReference>
<name>A0A7W6M7F6_9RHOB</name>
<proteinExistence type="predicted"/>
<dbReference type="InterPro" id="IPR036804">
    <property type="entry name" value="CheR_N_sf"/>
</dbReference>
<evidence type="ECO:0000259" key="7">
    <source>
        <dbReference type="PROSITE" id="PS50123"/>
    </source>
</evidence>
<comment type="function">
    <text evidence="5">Methylation of the membrane-bound methyl-accepting chemotaxis proteins (MCP) to form gamma-glutamyl methyl ester residues in MCP.</text>
</comment>
<evidence type="ECO:0000256" key="5">
    <source>
        <dbReference type="PIRNR" id="PIRNR000410"/>
    </source>
</evidence>
<dbReference type="SUPFAM" id="SSF47757">
    <property type="entry name" value="Chemotaxis receptor methyltransferase CheR, N-terminal domain"/>
    <property type="match status" value="1"/>
</dbReference>
<dbReference type="PANTHER" id="PTHR24422:SF19">
    <property type="entry name" value="CHEMOTAXIS PROTEIN METHYLTRANSFERASE"/>
    <property type="match status" value="1"/>
</dbReference>
<dbReference type="Gene3D" id="3.40.50.150">
    <property type="entry name" value="Vaccinia Virus protein VP39"/>
    <property type="match status" value="1"/>
</dbReference>
<dbReference type="InterPro" id="IPR022641">
    <property type="entry name" value="CheR_N"/>
</dbReference>
<dbReference type="InterPro" id="IPR022642">
    <property type="entry name" value="CheR_C"/>
</dbReference>
<dbReference type="PANTHER" id="PTHR24422">
    <property type="entry name" value="CHEMOTAXIS PROTEIN METHYLTRANSFERASE"/>
    <property type="match status" value="1"/>
</dbReference>
<sequence>MNAVAHTSTDLDSASFREIAELAYRDSGLILVDEKRSMVQSRLRHRLRALKLPDFKSYCTFLNTEQGIAERRKLISALTTNVTHFFRENHHFDRLKEELSRLLPELKSGGALRIWSAGCSNGQEALSVAMTLLEHVPEVRNYDVRILATDIDPEVVAFAREGIYHERLIAGVPEALLSRYFRKLQTGSEHSYEALPVLKDMIRVNELNLLAPWPMTKKFDVVFCRNVVIYFDVATQETLWPKFQSVLKPQGVLFLGHSERIVDPDRFGFHGTGPTTYRPIAA</sequence>
<dbReference type="PRINTS" id="PR00996">
    <property type="entry name" value="CHERMTFRASE"/>
</dbReference>
<evidence type="ECO:0000256" key="6">
    <source>
        <dbReference type="PIRSR" id="PIRSR000410-1"/>
    </source>
</evidence>
<feature type="binding site" evidence="6">
    <location>
        <position position="87"/>
    </location>
    <ligand>
        <name>S-adenosyl-L-methionine</name>
        <dbReference type="ChEBI" id="CHEBI:59789"/>
    </ligand>
</feature>
<accession>A0A7W6M7F6</accession>
<keyword evidence="2 5" id="KW-0489">Methyltransferase</keyword>
<dbReference type="SMART" id="SM00138">
    <property type="entry name" value="MeTrc"/>
    <property type="match status" value="1"/>
</dbReference>
<dbReference type="EMBL" id="JACIFU010000002">
    <property type="protein sequence ID" value="MBB4173835.1"/>
    <property type="molecule type" value="Genomic_DNA"/>
</dbReference>
<gene>
    <name evidence="8" type="ORF">GGR93_001608</name>
</gene>
<comment type="caution">
    <text evidence="8">The sequence shown here is derived from an EMBL/GenBank/DDBJ whole genome shotgun (WGS) entry which is preliminary data.</text>
</comment>
<dbReference type="GO" id="GO:0032259">
    <property type="term" value="P:methylation"/>
    <property type="evidence" value="ECO:0007669"/>
    <property type="project" value="UniProtKB-KW"/>
</dbReference>
<keyword evidence="9" id="KW-1185">Reference proteome</keyword>
<dbReference type="InterPro" id="IPR029063">
    <property type="entry name" value="SAM-dependent_MTases_sf"/>
</dbReference>
<dbReference type="GO" id="GO:0008983">
    <property type="term" value="F:protein-glutamate O-methyltransferase activity"/>
    <property type="evidence" value="ECO:0007669"/>
    <property type="project" value="UniProtKB-EC"/>
</dbReference>
<dbReference type="OrthoDB" id="9816309at2"/>
<organism evidence="8 9">
    <name type="scientific">Sulfitobacter noctilucicola</name>
    <dbReference type="NCBI Taxonomy" id="1342301"/>
    <lineage>
        <taxon>Bacteria</taxon>
        <taxon>Pseudomonadati</taxon>
        <taxon>Pseudomonadota</taxon>
        <taxon>Alphaproteobacteria</taxon>
        <taxon>Rhodobacterales</taxon>
        <taxon>Roseobacteraceae</taxon>
        <taxon>Sulfitobacter</taxon>
    </lineage>
</organism>
<dbReference type="PIRSF" id="PIRSF000410">
    <property type="entry name" value="CheR"/>
    <property type="match status" value="1"/>
</dbReference>
<dbReference type="InterPro" id="IPR000780">
    <property type="entry name" value="CheR_MeTrfase"/>
</dbReference>
<feature type="binding site" evidence="6">
    <location>
        <position position="150"/>
    </location>
    <ligand>
        <name>S-adenosyl-L-methionine</name>
        <dbReference type="ChEBI" id="CHEBI:59789"/>
    </ligand>
</feature>
<dbReference type="PROSITE" id="PS50123">
    <property type="entry name" value="CHER"/>
    <property type="match status" value="1"/>
</dbReference>
<feature type="binding site" evidence="6">
    <location>
        <position position="124"/>
    </location>
    <ligand>
        <name>S-adenosyl-L-methionine</name>
        <dbReference type="ChEBI" id="CHEBI:59789"/>
    </ligand>
</feature>
<feature type="binding site" evidence="6">
    <location>
        <begin position="225"/>
        <end position="226"/>
    </location>
    <ligand>
        <name>S-adenosyl-L-methionine</name>
        <dbReference type="ChEBI" id="CHEBI:59789"/>
    </ligand>
</feature>